<evidence type="ECO:0000313" key="2">
    <source>
        <dbReference type="EMBL" id="MEV4923775.1"/>
    </source>
</evidence>
<comment type="caution">
    <text evidence="2">The sequence shown here is derived from an EMBL/GenBank/DDBJ whole genome shotgun (WGS) entry which is preliminary data.</text>
</comment>
<dbReference type="Proteomes" id="UP001552479">
    <property type="component" value="Unassembled WGS sequence"/>
</dbReference>
<dbReference type="EMBL" id="JBFASG010000010">
    <property type="protein sequence ID" value="MEV4923775.1"/>
    <property type="molecule type" value="Genomic_DNA"/>
</dbReference>
<dbReference type="Gene3D" id="1.10.1200.10">
    <property type="entry name" value="ACP-like"/>
    <property type="match status" value="1"/>
</dbReference>
<name>A0ABV3IU64_9ACTN</name>
<dbReference type="InterPro" id="IPR009081">
    <property type="entry name" value="PP-bd_ACP"/>
</dbReference>
<evidence type="ECO:0000259" key="1">
    <source>
        <dbReference type="PROSITE" id="PS50075"/>
    </source>
</evidence>
<accession>A0ABV3IU64</accession>
<reference evidence="2 3" key="1">
    <citation type="submission" date="2024-06" db="EMBL/GenBank/DDBJ databases">
        <title>The Natural Products Discovery Center: Release of the First 8490 Sequenced Strains for Exploring Actinobacteria Biosynthetic Diversity.</title>
        <authorList>
            <person name="Kalkreuter E."/>
            <person name="Kautsar S.A."/>
            <person name="Yang D."/>
            <person name="Bader C.D."/>
            <person name="Teijaro C.N."/>
            <person name="Fluegel L."/>
            <person name="Davis C.M."/>
            <person name="Simpson J.R."/>
            <person name="Lauterbach L."/>
            <person name="Steele A.D."/>
            <person name="Gui C."/>
            <person name="Meng S."/>
            <person name="Li G."/>
            <person name="Viehrig K."/>
            <person name="Ye F."/>
            <person name="Su P."/>
            <person name="Kiefer A.F."/>
            <person name="Nichols A."/>
            <person name="Cepeda A.J."/>
            <person name="Yan W."/>
            <person name="Fan B."/>
            <person name="Jiang Y."/>
            <person name="Adhikari A."/>
            <person name="Zheng C.-J."/>
            <person name="Schuster L."/>
            <person name="Cowan T.M."/>
            <person name="Smanski M.J."/>
            <person name="Chevrette M.G."/>
            <person name="De Carvalho L.P.S."/>
            <person name="Shen B."/>
        </authorList>
    </citation>
    <scope>NUCLEOTIDE SEQUENCE [LARGE SCALE GENOMIC DNA]</scope>
    <source>
        <strain evidence="2 3">NPDC053791</strain>
    </source>
</reference>
<dbReference type="InterPro" id="IPR036736">
    <property type="entry name" value="ACP-like_sf"/>
</dbReference>
<dbReference type="SUPFAM" id="SSF47336">
    <property type="entry name" value="ACP-like"/>
    <property type="match status" value="1"/>
</dbReference>
<keyword evidence="3" id="KW-1185">Reference proteome</keyword>
<protein>
    <submittedName>
        <fullName evidence="2">Phosphopantetheine-binding protein</fullName>
    </submittedName>
</protein>
<feature type="domain" description="Carrier" evidence="1">
    <location>
        <begin position="8"/>
        <end position="86"/>
    </location>
</feature>
<organism evidence="2 3">
    <name type="scientific">Streptomyces roseoverticillatus</name>
    <dbReference type="NCBI Taxonomy" id="66429"/>
    <lineage>
        <taxon>Bacteria</taxon>
        <taxon>Bacillati</taxon>
        <taxon>Actinomycetota</taxon>
        <taxon>Actinomycetes</taxon>
        <taxon>Kitasatosporales</taxon>
        <taxon>Streptomycetaceae</taxon>
        <taxon>Streptomyces</taxon>
    </lineage>
</organism>
<dbReference type="RefSeq" id="WP_366087963.1">
    <property type="nucleotide sequence ID" value="NZ_JBFASG010000010.1"/>
</dbReference>
<sequence length="96" mass="10174">MTNPLDQPALSANFVSLLTDHLRIPVPADQLSPTATLESLDIDSLALMELVVTAEEVFGVVLPDGALDLSPSATLGEAARVFDEADLTSRSPGWAW</sequence>
<dbReference type="Pfam" id="PF00550">
    <property type="entry name" value="PP-binding"/>
    <property type="match status" value="1"/>
</dbReference>
<gene>
    <name evidence="2" type="ORF">AB0L03_13140</name>
</gene>
<dbReference type="PROSITE" id="PS50075">
    <property type="entry name" value="CARRIER"/>
    <property type="match status" value="1"/>
</dbReference>
<evidence type="ECO:0000313" key="3">
    <source>
        <dbReference type="Proteomes" id="UP001552479"/>
    </source>
</evidence>
<proteinExistence type="predicted"/>